<dbReference type="AlphaFoldDB" id="A0A4R1F808"/>
<evidence type="ECO:0000313" key="5">
    <source>
        <dbReference type="EMBL" id="TCJ88814.1"/>
    </source>
</evidence>
<name>A0A4R1F808_9GAMM</name>
<dbReference type="Gene3D" id="6.10.10.120">
    <property type="entry name" value="Antitoxin ParD1-like"/>
    <property type="match status" value="1"/>
</dbReference>
<keyword evidence="6" id="KW-1185">Reference proteome</keyword>
<dbReference type="CDD" id="cd22231">
    <property type="entry name" value="RHH_NikR_HicB-like"/>
    <property type="match status" value="1"/>
</dbReference>
<dbReference type="SUPFAM" id="SSF47598">
    <property type="entry name" value="Ribbon-helix-helix"/>
    <property type="match status" value="1"/>
</dbReference>
<comment type="function">
    <text evidence="4">Antitoxin component of a type II toxin-antitoxin (TA) system. Neutralizes the effect of toxin ParE.</text>
</comment>
<dbReference type="OrthoDB" id="9815501at2"/>
<dbReference type="GO" id="GO:0006355">
    <property type="term" value="P:regulation of DNA-templated transcription"/>
    <property type="evidence" value="ECO:0007669"/>
    <property type="project" value="InterPro"/>
</dbReference>
<dbReference type="InterPro" id="IPR010985">
    <property type="entry name" value="Ribbon_hlx_hlx"/>
</dbReference>
<comment type="similarity">
    <text evidence="1">Belongs to the ParD antitoxin family.</text>
</comment>
<organism evidence="5 6">
    <name type="scientific">Cocleimonas flava</name>
    <dbReference type="NCBI Taxonomy" id="634765"/>
    <lineage>
        <taxon>Bacteria</taxon>
        <taxon>Pseudomonadati</taxon>
        <taxon>Pseudomonadota</taxon>
        <taxon>Gammaproteobacteria</taxon>
        <taxon>Thiotrichales</taxon>
        <taxon>Thiotrichaceae</taxon>
        <taxon>Cocleimonas</taxon>
    </lineage>
</organism>
<dbReference type="EMBL" id="SMFQ01000002">
    <property type="protein sequence ID" value="TCJ88814.1"/>
    <property type="molecule type" value="Genomic_DNA"/>
</dbReference>
<evidence type="ECO:0000313" key="6">
    <source>
        <dbReference type="Proteomes" id="UP000294887"/>
    </source>
</evidence>
<dbReference type="PANTHER" id="PTHR36582">
    <property type="entry name" value="ANTITOXIN PARD"/>
    <property type="match status" value="1"/>
</dbReference>
<keyword evidence="3" id="KW-1277">Toxin-antitoxin system</keyword>
<dbReference type="InterPro" id="IPR038296">
    <property type="entry name" value="ParD_sf"/>
</dbReference>
<comment type="caution">
    <text evidence="5">The sequence shown here is derived from an EMBL/GenBank/DDBJ whole genome shotgun (WGS) entry which is preliminary data.</text>
</comment>
<evidence type="ECO:0000256" key="1">
    <source>
        <dbReference type="ARBA" id="ARBA00008580"/>
    </source>
</evidence>
<dbReference type="Pfam" id="PF03693">
    <property type="entry name" value="ParD_antitoxin"/>
    <property type="match status" value="1"/>
</dbReference>
<gene>
    <name evidence="5" type="ORF">EV695_0674</name>
</gene>
<proteinExistence type="inferred from homology"/>
<evidence type="ECO:0000256" key="3">
    <source>
        <dbReference type="ARBA" id="ARBA00022649"/>
    </source>
</evidence>
<accession>A0A4R1F808</accession>
<evidence type="ECO:0000256" key="2">
    <source>
        <dbReference type="ARBA" id="ARBA00017940"/>
    </source>
</evidence>
<dbReference type="RefSeq" id="WP_131904488.1">
    <property type="nucleotide sequence ID" value="NZ_BAAAFU010000008.1"/>
</dbReference>
<evidence type="ECO:0000256" key="4">
    <source>
        <dbReference type="ARBA" id="ARBA00037106"/>
    </source>
</evidence>
<dbReference type="NCBIfam" id="TIGR02606">
    <property type="entry name" value="antidote_CC2985"/>
    <property type="match status" value="1"/>
</dbReference>
<reference evidence="5 6" key="1">
    <citation type="submission" date="2019-03" db="EMBL/GenBank/DDBJ databases">
        <title>Genomic Encyclopedia of Type Strains, Phase IV (KMG-IV): sequencing the most valuable type-strain genomes for metagenomic binning, comparative biology and taxonomic classification.</title>
        <authorList>
            <person name="Goeker M."/>
        </authorList>
    </citation>
    <scope>NUCLEOTIDE SEQUENCE [LARGE SCALE GENOMIC DNA]</scope>
    <source>
        <strain evidence="5 6">DSM 24830</strain>
    </source>
</reference>
<protein>
    <recommendedName>
        <fullName evidence="2">Antitoxin ParD</fullName>
    </recommendedName>
</protein>
<dbReference type="InterPro" id="IPR022789">
    <property type="entry name" value="ParD"/>
</dbReference>
<dbReference type="PANTHER" id="PTHR36582:SF2">
    <property type="entry name" value="ANTITOXIN PARD"/>
    <property type="match status" value="1"/>
</dbReference>
<dbReference type="Proteomes" id="UP000294887">
    <property type="component" value="Unassembled WGS sequence"/>
</dbReference>
<sequence length="81" mass="9119">MSRTITVDTGKELLGFIDNLVESGSYKTKSEVVREGLRLLKEQQASSKLEALRQLIDDGENSGNLTEWNVDTFLDRMKAKT</sequence>